<dbReference type="Gene3D" id="2.40.128.130">
    <property type="entry name" value="Autotransporter beta-domain"/>
    <property type="match status" value="1"/>
</dbReference>
<evidence type="ECO:0000256" key="2">
    <source>
        <dbReference type="SAM" id="SignalP"/>
    </source>
</evidence>
<dbReference type="EMBL" id="FNVG01000004">
    <property type="protein sequence ID" value="SEF86158.1"/>
    <property type="molecule type" value="Genomic_DNA"/>
</dbReference>
<feature type="signal peptide" evidence="2">
    <location>
        <begin position="1"/>
        <end position="19"/>
    </location>
</feature>
<organism evidence="4 5">
    <name type="scientific">Vibrio hangzhouensis</name>
    <dbReference type="NCBI Taxonomy" id="462991"/>
    <lineage>
        <taxon>Bacteria</taxon>
        <taxon>Pseudomonadati</taxon>
        <taxon>Pseudomonadota</taxon>
        <taxon>Gammaproteobacteria</taxon>
        <taxon>Vibrionales</taxon>
        <taxon>Vibrionaceae</taxon>
        <taxon>Vibrio</taxon>
    </lineage>
</organism>
<dbReference type="RefSeq" id="WP_103879463.1">
    <property type="nucleotide sequence ID" value="NZ_FNVG01000004.1"/>
</dbReference>
<dbReference type="AlphaFoldDB" id="A0A1H5VH74"/>
<feature type="domain" description="Outer membrane protein beta-barrel" evidence="3">
    <location>
        <begin position="6"/>
        <end position="209"/>
    </location>
</feature>
<name>A0A1H5VH74_9VIBR</name>
<dbReference type="InterPro" id="IPR011250">
    <property type="entry name" value="OMP/PagP_B-barrel"/>
</dbReference>
<sequence length="209" mass="22073">MKKALLLVCVAGMSSVAIADTKYSGFRMGAGATMGQATEIGNLGAQPRLELGYDVNRIFSINGYVQGLKGKTNGEYAYDLAEPYMGQVLPPVVGAAEAEVNGWRAGIEAEVGYAFDLGAIDLKPYVAVGIATQGGDFKVSHISNTMPSDNIDTLGSETLESSAVTGAIGLRMNTALGIYVDTRVERAPFRNRGIMKDQTQGSVSVGYKF</sequence>
<dbReference type="SUPFAM" id="SSF56925">
    <property type="entry name" value="OMPA-like"/>
    <property type="match status" value="1"/>
</dbReference>
<proteinExistence type="predicted"/>
<feature type="chain" id="PRO_5009287202" evidence="2">
    <location>
        <begin position="20"/>
        <end position="209"/>
    </location>
</feature>
<keyword evidence="5" id="KW-1185">Reference proteome</keyword>
<evidence type="ECO:0000313" key="4">
    <source>
        <dbReference type="EMBL" id="SEF86158.1"/>
    </source>
</evidence>
<evidence type="ECO:0000256" key="1">
    <source>
        <dbReference type="ARBA" id="ARBA00022729"/>
    </source>
</evidence>
<dbReference type="InterPro" id="IPR036709">
    <property type="entry name" value="Autotransporte_beta_dom_sf"/>
</dbReference>
<keyword evidence="1 2" id="KW-0732">Signal</keyword>
<gene>
    <name evidence="4" type="ORF">SAMN04488244_104193</name>
</gene>
<dbReference type="OrthoDB" id="5871808at2"/>
<dbReference type="Pfam" id="PF13505">
    <property type="entry name" value="OMP_b-brl"/>
    <property type="match status" value="1"/>
</dbReference>
<evidence type="ECO:0000259" key="3">
    <source>
        <dbReference type="Pfam" id="PF13505"/>
    </source>
</evidence>
<protein>
    <submittedName>
        <fullName evidence="4">Outer membrane protein beta-barrel domain-containing protein</fullName>
    </submittedName>
</protein>
<evidence type="ECO:0000313" key="5">
    <source>
        <dbReference type="Proteomes" id="UP000236721"/>
    </source>
</evidence>
<dbReference type="Proteomes" id="UP000236721">
    <property type="component" value="Unassembled WGS sequence"/>
</dbReference>
<reference evidence="5" key="1">
    <citation type="submission" date="2016-10" db="EMBL/GenBank/DDBJ databases">
        <authorList>
            <person name="Varghese N."/>
            <person name="Submissions S."/>
        </authorList>
    </citation>
    <scope>NUCLEOTIDE SEQUENCE [LARGE SCALE GENOMIC DNA]</scope>
    <source>
        <strain evidence="5">CGMCC 1.7062</strain>
    </source>
</reference>
<accession>A0A1H5VH74</accession>
<dbReference type="InterPro" id="IPR027385">
    <property type="entry name" value="Beta-barrel_OMP"/>
</dbReference>